<evidence type="ECO:0000256" key="5">
    <source>
        <dbReference type="ARBA" id="ARBA00022679"/>
    </source>
</evidence>
<keyword evidence="6 17" id="KW-0812">Transmembrane</keyword>
<feature type="domain" description="RING-type" evidence="18">
    <location>
        <begin position="400"/>
        <end position="442"/>
    </location>
</feature>
<dbReference type="InterPro" id="IPR013083">
    <property type="entry name" value="Znf_RING/FYVE/PHD"/>
</dbReference>
<keyword evidence="9 15" id="KW-0863">Zinc-finger</keyword>
<dbReference type="Gene3D" id="3.30.40.10">
    <property type="entry name" value="Zinc/RING finger domain, C3HC4 (zinc finger)"/>
    <property type="match status" value="1"/>
</dbReference>
<gene>
    <name evidence="19" type="ORF">TEA_027886</name>
</gene>
<evidence type="ECO:0000259" key="18">
    <source>
        <dbReference type="PROSITE" id="PS50089"/>
    </source>
</evidence>
<feature type="compositionally biased region" description="Low complexity" evidence="16">
    <location>
        <begin position="448"/>
        <end position="467"/>
    </location>
</feature>
<evidence type="ECO:0000256" key="4">
    <source>
        <dbReference type="ARBA" id="ARBA00012483"/>
    </source>
</evidence>
<keyword evidence="10" id="KW-0833">Ubl conjugation pathway</keyword>
<reference evidence="19 20" key="1">
    <citation type="journal article" date="2018" name="Proc. Natl. Acad. Sci. U.S.A.">
        <title>Draft genome sequence of Camellia sinensis var. sinensis provides insights into the evolution of the tea genome and tea quality.</title>
        <authorList>
            <person name="Wei C."/>
            <person name="Yang H."/>
            <person name="Wang S."/>
            <person name="Zhao J."/>
            <person name="Liu C."/>
            <person name="Gao L."/>
            <person name="Xia E."/>
            <person name="Lu Y."/>
            <person name="Tai Y."/>
            <person name="She G."/>
            <person name="Sun J."/>
            <person name="Cao H."/>
            <person name="Tong W."/>
            <person name="Gao Q."/>
            <person name="Li Y."/>
            <person name="Deng W."/>
            <person name="Jiang X."/>
            <person name="Wang W."/>
            <person name="Chen Q."/>
            <person name="Zhang S."/>
            <person name="Li H."/>
            <person name="Wu J."/>
            <person name="Wang P."/>
            <person name="Li P."/>
            <person name="Shi C."/>
            <person name="Zheng F."/>
            <person name="Jian J."/>
            <person name="Huang B."/>
            <person name="Shan D."/>
            <person name="Shi M."/>
            <person name="Fang C."/>
            <person name="Yue Y."/>
            <person name="Li F."/>
            <person name="Li D."/>
            <person name="Wei S."/>
            <person name="Han B."/>
            <person name="Jiang C."/>
            <person name="Yin Y."/>
            <person name="Xia T."/>
            <person name="Zhang Z."/>
            <person name="Bennetzen J.L."/>
            <person name="Zhao S."/>
            <person name="Wan X."/>
        </authorList>
    </citation>
    <scope>NUCLEOTIDE SEQUENCE [LARGE SCALE GENOMIC DNA]</scope>
    <source>
        <strain evidence="20">cv. Shuchazao</strain>
        <tissue evidence="19">Leaf</tissue>
    </source>
</reference>
<evidence type="ECO:0000256" key="3">
    <source>
        <dbReference type="ARBA" id="ARBA00004906"/>
    </source>
</evidence>
<dbReference type="Pfam" id="PF13947">
    <property type="entry name" value="GUB_WAK_bind"/>
    <property type="match status" value="1"/>
</dbReference>
<name>A0A4S4DFU3_CAMSN</name>
<dbReference type="InterPro" id="IPR025287">
    <property type="entry name" value="WAK_GUB"/>
</dbReference>
<evidence type="ECO:0000256" key="14">
    <source>
        <dbReference type="ARBA" id="ARBA00024209"/>
    </source>
</evidence>
<comment type="caution">
    <text evidence="19">The sequence shown here is derived from an EMBL/GenBank/DDBJ whole genome shotgun (WGS) entry which is preliminary data.</text>
</comment>
<dbReference type="SUPFAM" id="SSF57850">
    <property type="entry name" value="RING/U-box"/>
    <property type="match status" value="1"/>
</dbReference>
<evidence type="ECO:0000313" key="19">
    <source>
        <dbReference type="EMBL" id="THG00656.1"/>
    </source>
</evidence>
<evidence type="ECO:0000256" key="11">
    <source>
        <dbReference type="ARBA" id="ARBA00022833"/>
    </source>
</evidence>
<dbReference type="PANTHER" id="PTHR46279">
    <property type="entry name" value="RING/U-BOX SUPERFAMILY PROTEIN"/>
    <property type="match status" value="1"/>
</dbReference>
<keyword evidence="13 17" id="KW-0472">Membrane</keyword>
<dbReference type="GO" id="GO:0030247">
    <property type="term" value="F:polysaccharide binding"/>
    <property type="evidence" value="ECO:0007669"/>
    <property type="project" value="InterPro"/>
</dbReference>
<dbReference type="SMART" id="SM00184">
    <property type="entry name" value="RING"/>
    <property type="match status" value="1"/>
</dbReference>
<dbReference type="EMBL" id="SDRB02011619">
    <property type="protein sequence ID" value="THG00656.1"/>
    <property type="molecule type" value="Genomic_DNA"/>
</dbReference>
<comment type="similarity">
    <text evidence="14">Belongs to the RING-type zinc finger family. ATL subfamily.</text>
</comment>
<dbReference type="GO" id="GO:0016020">
    <property type="term" value="C:membrane"/>
    <property type="evidence" value="ECO:0007669"/>
    <property type="project" value="UniProtKB-SubCell"/>
</dbReference>
<evidence type="ECO:0000313" key="20">
    <source>
        <dbReference type="Proteomes" id="UP000306102"/>
    </source>
</evidence>
<proteinExistence type="inferred from homology"/>
<sequence length="467" mass="51492">MGRYRFLVNTPSALVEFQEEYSVPTDVHLALGKEGSTPWDRLDSCPFTVLSIIEEGLRFPVQLLMCECLRCTGLCPTQVSTYTFRIINGVTELNHQLGLNLGLAKILRQYTLGHTANGFNCIAPIVRFPFHLANLQDDRCGVPGFGLSCNSKNQTILTLPLAGEFIVTYIDYNTKWIYINDPDSCIPKRLQIFTLYGSPFISVFPMDITFLNCSLDSSYDFQFPIYCLSNYPKYVVVASSSSSVPLGCQNMSRVSVPVDDTVYRYQNPGALGVDLMLTWRIPGCVACEAKGGTCGYKNVNRRQIGCFNLPSQGIPSTIKYGIAVGVGIPGLGCLIIALAYYIEHRTHSRRRQHDAELSNPSITLQPLAIAAGLDGSTIESYPKTVLGESSQLPKPSDGTCSICLAEYQSNETLRTIPECNHYFHATCIDKWLRRNATCPLCRKPPDRSSVVTPSSTMSLSLSSSATT</sequence>
<evidence type="ECO:0000256" key="7">
    <source>
        <dbReference type="ARBA" id="ARBA00022723"/>
    </source>
</evidence>
<accession>A0A4S4DFU3</accession>
<keyword evidence="12 17" id="KW-1133">Transmembrane helix</keyword>
<evidence type="ECO:0000256" key="9">
    <source>
        <dbReference type="ARBA" id="ARBA00022771"/>
    </source>
</evidence>
<organism evidence="19 20">
    <name type="scientific">Camellia sinensis var. sinensis</name>
    <name type="common">China tea</name>
    <dbReference type="NCBI Taxonomy" id="542762"/>
    <lineage>
        <taxon>Eukaryota</taxon>
        <taxon>Viridiplantae</taxon>
        <taxon>Streptophyta</taxon>
        <taxon>Embryophyta</taxon>
        <taxon>Tracheophyta</taxon>
        <taxon>Spermatophyta</taxon>
        <taxon>Magnoliopsida</taxon>
        <taxon>eudicotyledons</taxon>
        <taxon>Gunneridae</taxon>
        <taxon>Pentapetalae</taxon>
        <taxon>asterids</taxon>
        <taxon>Ericales</taxon>
        <taxon>Theaceae</taxon>
        <taxon>Camellia</taxon>
    </lineage>
</organism>
<feature type="region of interest" description="Disordered" evidence="16">
    <location>
        <begin position="444"/>
        <end position="467"/>
    </location>
</feature>
<evidence type="ECO:0000256" key="13">
    <source>
        <dbReference type="ARBA" id="ARBA00023136"/>
    </source>
</evidence>
<dbReference type="GO" id="GO:0008270">
    <property type="term" value="F:zinc ion binding"/>
    <property type="evidence" value="ECO:0007669"/>
    <property type="project" value="UniProtKB-KW"/>
</dbReference>
<keyword evidence="11" id="KW-0862">Zinc</keyword>
<evidence type="ECO:0000256" key="10">
    <source>
        <dbReference type="ARBA" id="ARBA00022786"/>
    </source>
</evidence>
<dbReference type="PROSITE" id="PS50089">
    <property type="entry name" value="ZF_RING_2"/>
    <property type="match status" value="1"/>
</dbReference>
<keyword evidence="7" id="KW-0479">Metal-binding</keyword>
<comment type="catalytic activity">
    <reaction evidence="1">
        <text>S-ubiquitinyl-[E2 ubiquitin-conjugating enzyme]-L-cysteine + [acceptor protein]-L-lysine = [E2 ubiquitin-conjugating enzyme]-L-cysteine + N(6)-ubiquitinyl-[acceptor protein]-L-lysine.</text>
        <dbReference type="EC" id="2.3.2.27"/>
    </reaction>
</comment>
<comment type="subcellular location">
    <subcellularLocation>
        <location evidence="2">Membrane</location>
        <topology evidence="2">Single-pass membrane protein</topology>
    </subcellularLocation>
</comment>
<comment type="pathway">
    <text evidence="3">Protein modification; protein ubiquitination.</text>
</comment>
<protein>
    <recommendedName>
        <fullName evidence="4">RING-type E3 ubiquitin transferase</fullName>
        <ecNumber evidence="4">2.3.2.27</ecNumber>
    </recommendedName>
</protein>
<evidence type="ECO:0000256" key="1">
    <source>
        <dbReference type="ARBA" id="ARBA00000900"/>
    </source>
</evidence>
<dbReference type="EC" id="2.3.2.27" evidence="4"/>
<dbReference type="PANTHER" id="PTHR46279:SF31">
    <property type="entry name" value="RING-H2 FINGER PROTEIN ATL20-LIKE ISOFORM X1"/>
    <property type="match status" value="1"/>
</dbReference>
<evidence type="ECO:0000256" key="8">
    <source>
        <dbReference type="ARBA" id="ARBA00022729"/>
    </source>
</evidence>
<keyword evidence="8" id="KW-0732">Signal</keyword>
<evidence type="ECO:0000256" key="6">
    <source>
        <dbReference type="ARBA" id="ARBA00022692"/>
    </source>
</evidence>
<dbReference type="Proteomes" id="UP000306102">
    <property type="component" value="Unassembled WGS sequence"/>
</dbReference>
<keyword evidence="5" id="KW-0808">Transferase</keyword>
<feature type="transmembrane region" description="Helical" evidence="17">
    <location>
        <begin position="320"/>
        <end position="342"/>
    </location>
</feature>
<dbReference type="GO" id="GO:0061630">
    <property type="term" value="F:ubiquitin protein ligase activity"/>
    <property type="evidence" value="ECO:0007669"/>
    <property type="project" value="UniProtKB-EC"/>
</dbReference>
<dbReference type="AlphaFoldDB" id="A0A4S4DFU3"/>
<dbReference type="InterPro" id="IPR001841">
    <property type="entry name" value="Znf_RING"/>
</dbReference>
<evidence type="ECO:0000256" key="12">
    <source>
        <dbReference type="ARBA" id="ARBA00022989"/>
    </source>
</evidence>
<evidence type="ECO:0000256" key="16">
    <source>
        <dbReference type="SAM" id="MobiDB-lite"/>
    </source>
</evidence>
<dbReference type="InterPro" id="IPR046948">
    <property type="entry name" value="ATL20-22-like"/>
</dbReference>
<dbReference type="Pfam" id="PF13639">
    <property type="entry name" value="zf-RING_2"/>
    <property type="match status" value="1"/>
</dbReference>
<keyword evidence="20" id="KW-1185">Reference proteome</keyword>
<dbReference type="CDD" id="cd16461">
    <property type="entry name" value="RING-H2_EL5-like"/>
    <property type="match status" value="1"/>
</dbReference>
<evidence type="ECO:0000256" key="2">
    <source>
        <dbReference type="ARBA" id="ARBA00004167"/>
    </source>
</evidence>
<evidence type="ECO:0000256" key="17">
    <source>
        <dbReference type="SAM" id="Phobius"/>
    </source>
</evidence>
<evidence type="ECO:0000256" key="15">
    <source>
        <dbReference type="PROSITE-ProRule" id="PRU00175"/>
    </source>
</evidence>